<evidence type="ECO:0000313" key="3">
    <source>
        <dbReference type="Proteomes" id="UP001162131"/>
    </source>
</evidence>
<protein>
    <recommendedName>
        <fullName evidence="1">UBC core domain-containing protein</fullName>
    </recommendedName>
</protein>
<dbReference type="SUPFAM" id="SSF54495">
    <property type="entry name" value="UBC-like"/>
    <property type="match status" value="1"/>
</dbReference>
<dbReference type="AlphaFoldDB" id="A0AAU9IK46"/>
<dbReference type="Pfam" id="PF00179">
    <property type="entry name" value="UQ_con"/>
    <property type="match status" value="1"/>
</dbReference>
<proteinExistence type="predicted"/>
<dbReference type="InterPro" id="IPR000608">
    <property type="entry name" value="UBC"/>
</dbReference>
<dbReference type="InterPro" id="IPR016135">
    <property type="entry name" value="UBQ-conjugating_enzyme/RWD"/>
</dbReference>
<dbReference type="Gene3D" id="3.10.110.10">
    <property type="entry name" value="Ubiquitin Conjugating Enzyme"/>
    <property type="match status" value="1"/>
</dbReference>
<evidence type="ECO:0000313" key="2">
    <source>
        <dbReference type="EMBL" id="CAG9313627.1"/>
    </source>
</evidence>
<dbReference type="PROSITE" id="PS50127">
    <property type="entry name" value="UBC_2"/>
    <property type="match status" value="1"/>
</dbReference>
<keyword evidence="3" id="KW-1185">Reference proteome</keyword>
<dbReference type="PANTHER" id="PTHR24068">
    <property type="entry name" value="UBIQUITIN-CONJUGATING ENZYME E2"/>
    <property type="match status" value="1"/>
</dbReference>
<comment type="caution">
    <text evidence="2">The sequence shown here is derived from an EMBL/GenBank/DDBJ whole genome shotgun (WGS) entry which is preliminary data.</text>
</comment>
<reference evidence="2" key="1">
    <citation type="submission" date="2021-09" db="EMBL/GenBank/DDBJ databases">
        <authorList>
            <consortium name="AG Swart"/>
            <person name="Singh M."/>
            <person name="Singh A."/>
            <person name="Seah K."/>
            <person name="Emmerich C."/>
        </authorList>
    </citation>
    <scope>NUCLEOTIDE SEQUENCE</scope>
    <source>
        <strain evidence="2">ATCC30299</strain>
    </source>
</reference>
<dbReference type="SMART" id="SM00212">
    <property type="entry name" value="UBCc"/>
    <property type="match status" value="1"/>
</dbReference>
<organism evidence="2 3">
    <name type="scientific">Blepharisma stoltei</name>
    <dbReference type="NCBI Taxonomy" id="1481888"/>
    <lineage>
        <taxon>Eukaryota</taxon>
        <taxon>Sar</taxon>
        <taxon>Alveolata</taxon>
        <taxon>Ciliophora</taxon>
        <taxon>Postciliodesmatophora</taxon>
        <taxon>Heterotrichea</taxon>
        <taxon>Heterotrichida</taxon>
        <taxon>Blepharismidae</taxon>
        <taxon>Blepharisma</taxon>
    </lineage>
</organism>
<accession>A0AAU9IK46</accession>
<dbReference type="EMBL" id="CAJZBQ010000011">
    <property type="protein sequence ID" value="CAG9313627.1"/>
    <property type="molecule type" value="Genomic_DNA"/>
</dbReference>
<name>A0AAU9IK46_9CILI</name>
<sequence length="148" mass="16936">MSIRIIKEIALCKKEFTELGISFWPNEENDFRNCTGVILGPENSPYEGGMFFIKIVFPEGYPMVAPKITFMTKIYNPCIDSHGQVDLCVLHDHWSPALTTGKTLLSIMSLLTDFSADDPLVPDIAHIYKSDRQRYESIAREWTRLYAL</sequence>
<dbReference type="Proteomes" id="UP001162131">
    <property type="component" value="Unassembled WGS sequence"/>
</dbReference>
<feature type="domain" description="UBC core" evidence="1">
    <location>
        <begin position="1"/>
        <end position="148"/>
    </location>
</feature>
<evidence type="ECO:0000259" key="1">
    <source>
        <dbReference type="PROSITE" id="PS50127"/>
    </source>
</evidence>
<gene>
    <name evidence="2" type="ORF">BSTOLATCC_MIC9440</name>
</gene>